<organism evidence="1">
    <name type="scientific">Anguilla anguilla</name>
    <name type="common">European freshwater eel</name>
    <name type="synonym">Muraena anguilla</name>
    <dbReference type="NCBI Taxonomy" id="7936"/>
    <lineage>
        <taxon>Eukaryota</taxon>
        <taxon>Metazoa</taxon>
        <taxon>Chordata</taxon>
        <taxon>Craniata</taxon>
        <taxon>Vertebrata</taxon>
        <taxon>Euteleostomi</taxon>
        <taxon>Actinopterygii</taxon>
        <taxon>Neopterygii</taxon>
        <taxon>Teleostei</taxon>
        <taxon>Anguilliformes</taxon>
        <taxon>Anguillidae</taxon>
        <taxon>Anguilla</taxon>
    </lineage>
</organism>
<dbReference type="AlphaFoldDB" id="A0A0E9T132"/>
<proteinExistence type="predicted"/>
<reference evidence="1" key="1">
    <citation type="submission" date="2014-11" db="EMBL/GenBank/DDBJ databases">
        <authorList>
            <person name="Amaro Gonzalez C."/>
        </authorList>
    </citation>
    <scope>NUCLEOTIDE SEQUENCE</scope>
</reference>
<protein>
    <submittedName>
        <fullName evidence="1">Uncharacterized protein</fullName>
    </submittedName>
</protein>
<name>A0A0E9T132_ANGAN</name>
<dbReference type="EMBL" id="GBXM01061321">
    <property type="protein sequence ID" value="JAH47256.1"/>
    <property type="molecule type" value="Transcribed_RNA"/>
</dbReference>
<evidence type="ECO:0000313" key="1">
    <source>
        <dbReference type="EMBL" id="JAH47256.1"/>
    </source>
</evidence>
<reference evidence="1" key="2">
    <citation type="journal article" date="2015" name="Fish Shellfish Immunol.">
        <title>Early steps in the European eel (Anguilla anguilla)-Vibrio vulnificus interaction in the gills: Role of the RtxA13 toxin.</title>
        <authorList>
            <person name="Callol A."/>
            <person name="Pajuelo D."/>
            <person name="Ebbesson L."/>
            <person name="Teles M."/>
            <person name="MacKenzie S."/>
            <person name="Amaro C."/>
        </authorList>
    </citation>
    <scope>NUCLEOTIDE SEQUENCE</scope>
</reference>
<sequence length="20" mass="2303">MLGQALTDYQAHCTSKQFLF</sequence>
<accession>A0A0E9T132</accession>